<dbReference type="InterPro" id="IPR000887">
    <property type="entry name" value="Aldlse_KDPG_KHG"/>
</dbReference>
<evidence type="ECO:0000313" key="10">
    <source>
        <dbReference type="Proteomes" id="UP000076577"/>
    </source>
</evidence>
<keyword evidence="7" id="KW-0704">Schiff base</keyword>
<dbReference type="InterPro" id="IPR013785">
    <property type="entry name" value="Aldolase_TIM"/>
</dbReference>
<dbReference type="NCBIfam" id="NF004325">
    <property type="entry name" value="PRK05718.1"/>
    <property type="match status" value="1"/>
</dbReference>
<dbReference type="PROSITE" id="PS00159">
    <property type="entry name" value="ALDOLASE_KDPG_KHG_1"/>
    <property type="match status" value="1"/>
</dbReference>
<protein>
    <recommendedName>
        <fullName evidence="5">2-dehydro-3-deoxy-phosphogluconate aldolase</fullName>
        <ecNumber evidence="5">4.1.2.14</ecNumber>
    </recommendedName>
</protein>
<sequence>MAQNTERLEAIMTAAPVIAVLIVNDPHKAVAMAQALIRGGIPGIEITLRTPNALDCIKAISDSVEGALVGAGTVLTHHQYEAAVKAGSTFVVSPGATDNLIAAAEEFTQVPLLPGASSPSEVMKLLEIGYERLKFFPAVPAGGTPMLKSLSSPFAAAKFCPTGGIHIGNANDFLALPNVLCVGGSWIADARAIETEDWVGIEQRAREAAALIV</sequence>
<dbReference type="SUPFAM" id="SSF51569">
    <property type="entry name" value="Aldolase"/>
    <property type="match status" value="1"/>
</dbReference>
<comment type="subunit">
    <text evidence="4">Homotrimer.</text>
</comment>
<evidence type="ECO:0000256" key="1">
    <source>
        <dbReference type="ARBA" id="ARBA00000654"/>
    </source>
</evidence>
<dbReference type="GO" id="GO:0008675">
    <property type="term" value="F:2-dehydro-3-deoxy-phosphogluconate aldolase activity"/>
    <property type="evidence" value="ECO:0007669"/>
    <property type="project" value="UniProtKB-EC"/>
</dbReference>
<dbReference type="NCBIfam" id="TIGR01182">
    <property type="entry name" value="eda"/>
    <property type="match status" value="1"/>
</dbReference>
<evidence type="ECO:0000256" key="3">
    <source>
        <dbReference type="ARBA" id="ARBA00006906"/>
    </source>
</evidence>
<dbReference type="Pfam" id="PF01081">
    <property type="entry name" value="Aldolase"/>
    <property type="match status" value="1"/>
</dbReference>
<dbReference type="InterPro" id="IPR031337">
    <property type="entry name" value="KDPG/KHG_AS_1"/>
</dbReference>
<evidence type="ECO:0000256" key="2">
    <source>
        <dbReference type="ARBA" id="ARBA00004736"/>
    </source>
</evidence>
<dbReference type="PATRIC" id="fig|989403.3.peg.742"/>
<keyword evidence="8" id="KW-0119">Carbohydrate metabolism</keyword>
<name>A0A166AQ04_9HYPH</name>
<dbReference type="PROSITE" id="PS00160">
    <property type="entry name" value="ALDOLASE_KDPG_KHG_2"/>
    <property type="match status" value="1"/>
</dbReference>
<evidence type="ECO:0000256" key="4">
    <source>
        <dbReference type="ARBA" id="ARBA00011233"/>
    </source>
</evidence>
<comment type="catalytic activity">
    <reaction evidence="1">
        <text>2-dehydro-3-deoxy-6-phospho-D-gluconate = D-glyceraldehyde 3-phosphate + pyruvate</text>
        <dbReference type="Rhea" id="RHEA:17089"/>
        <dbReference type="ChEBI" id="CHEBI:15361"/>
        <dbReference type="ChEBI" id="CHEBI:57569"/>
        <dbReference type="ChEBI" id="CHEBI:59776"/>
        <dbReference type="EC" id="4.1.2.14"/>
    </reaction>
</comment>
<dbReference type="Gene3D" id="3.20.20.70">
    <property type="entry name" value="Aldolase class I"/>
    <property type="match status" value="1"/>
</dbReference>
<dbReference type="InterPro" id="IPR031338">
    <property type="entry name" value="KDPG/KHG_AS_2"/>
</dbReference>
<evidence type="ECO:0000256" key="6">
    <source>
        <dbReference type="ARBA" id="ARBA00023239"/>
    </source>
</evidence>
<dbReference type="Proteomes" id="UP000076577">
    <property type="component" value="Unassembled WGS sequence"/>
</dbReference>
<gene>
    <name evidence="9" type="primary">eda</name>
    <name evidence="9" type="ORF">PsAD2_00697</name>
</gene>
<dbReference type="AlphaFoldDB" id="A0A166AQ04"/>
<dbReference type="PANTHER" id="PTHR30246:SF1">
    <property type="entry name" value="2-DEHYDRO-3-DEOXY-6-PHOSPHOGALACTONATE ALDOLASE-RELATED"/>
    <property type="match status" value="1"/>
</dbReference>
<dbReference type="PANTHER" id="PTHR30246">
    <property type="entry name" value="2-KETO-3-DEOXY-6-PHOSPHOGLUCONATE ALDOLASE"/>
    <property type="match status" value="1"/>
</dbReference>
<accession>A0A166AQ04</accession>
<comment type="caution">
    <text evidence="9">The sequence shown here is derived from an EMBL/GenBank/DDBJ whole genome shotgun (WGS) entry which is preliminary data.</text>
</comment>
<dbReference type="STRING" id="989403.SAMN05421798_105320"/>
<proteinExistence type="inferred from homology"/>
<comment type="pathway">
    <text evidence="2">Carbohydrate acid metabolism; 2-dehydro-3-deoxy-D-gluconate degradation; D-glyceraldehyde 3-phosphate and pyruvate from 2-dehydro-3-deoxy-D-gluconate: step 2/2.</text>
</comment>
<keyword evidence="10" id="KW-1185">Reference proteome</keyword>
<organism evidence="9 10">
    <name type="scientific">Pseudovibrio axinellae</name>
    <dbReference type="NCBI Taxonomy" id="989403"/>
    <lineage>
        <taxon>Bacteria</taxon>
        <taxon>Pseudomonadati</taxon>
        <taxon>Pseudomonadota</taxon>
        <taxon>Alphaproteobacteria</taxon>
        <taxon>Hyphomicrobiales</taxon>
        <taxon>Stappiaceae</taxon>
        <taxon>Pseudovibrio</taxon>
    </lineage>
</organism>
<evidence type="ECO:0000256" key="7">
    <source>
        <dbReference type="ARBA" id="ARBA00023270"/>
    </source>
</evidence>
<comment type="similarity">
    <text evidence="3">Belongs to the KHG/KDPG aldolase family.</text>
</comment>
<dbReference type="RefSeq" id="WP_068002240.1">
    <property type="nucleotide sequence ID" value="NZ_FOFM01000005.1"/>
</dbReference>
<evidence type="ECO:0000256" key="5">
    <source>
        <dbReference type="ARBA" id="ARBA00013063"/>
    </source>
</evidence>
<evidence type="ECO:0000256" key="8">
    <source>
        <dbReference type="ARBA" id="ARBA00023277"/>
    </source>
</evidence>
<evidence type="ECO:0000313" key="9">
    <source>
        <dbReference type="EMBL" id="KZL21405.1"/>
    </source>
</evidence>
<dbReference type="CDD" id="cd00452">
    <property type="entry name" value="KDPG_aldolase"/>
    <property type="match status" value="1"/>
</dbReference>
<dbReference type="EC" id="4.1.2.14" evidence="5"/>
<dbReference type="EMBL" id="LMCB01000004">
    <property type="protein sequence ID" value="KZL21405.1"/>
    <property type="molecule type" value="Genomic_DNA"/>
</dbReference>
<reference evidence="9 10" key="1">
    <citation type="journal article" date="2016" name="Front. Microbiol.">
        <title>Comparative Genomic Analysis Reveals a Diverse Repertoire of Genes Involved in Prokaryote-Eukaryote Interactions within the Pseudovibrio Genus.</title>
        <authorList>
            <person name="Romano S."/>
            <person name="Fernandez-Guerra A."/>
            <person name="Reen F.J."/>
            <person name="Glockner F.O."/>
            <person name="Crowley S.P."/>
            <person name="O'Sullivan O."/>
            <person name="Cotter P.D."/>
            <person name="Adams C."/>
            <person name="Dobson A.D."/>
            <person name="O'Gara F."/>
        </authorList>
    </citation>
    <scope>NUCLEOTIDE SEQUENCE [LARGE SCALE GENOMIC DNA]</scope>
    <source>
        <strain evidence="9 10">Ad2</strain>
    </source>
</reference>
<dbReference type="OrthoDB" id="9805177at2"/>
<keyword evidence="6" id="KW-0456">Lyase</keyword>